<gene>
    <name evidence="2" type="ORF">SAMN05216576_11566</name>
</gene>
<evidence type="ECO:0000256" key="1">
    <source>
        <dbReference type="SAM" id="MobiDB-lite"/>
    </source>
</evidence>
<protein>
    <submittedName>
        <fullName evidence="2">Initiator Replication protein</fullName>
    </submittedName>
</protein>
<dbReference type="AlphaFoldDB" id="A0A1G6UB34"/>
<organism evidence="2 3">
    <name type="scientific">Ectopseudomonas chengduensis</name>
    <dbReference type="NCBI Taxonomy" id="489632"/>
    <lineage>
        <taxon>Bacteria</taxon>
        <taxon>Pseudomonadati</taxon>
        <taxon>Pseudomonadota</taxon>
        <taxon>Gammaproteobacteria</taxon>
        <taxon>Pseudomonadales</taxon>
        <taxon>Pseudomonadaceae</taxon>
        <taxon>Ectopseudomonas</taxon>
    </lineage>
</organism>
<dbReference type="Proteomes" id="UP000199467">
    <property type="component" value="Unassembled WGS sequence"/>
</dbReference>
<accession>A0A1G6UB34</accession>
<keyword evidence="3" id="KW-1185">Reference proteome</keyword>
<name>A0A1G6UB34_9GAMM</name>
<reference evidence="3" key="1">
    <citation type="submission" date="2016-10" db="EMBL/GenBank/DDBJ databases">
        <authorList>
            <person name="Varghese N."/>
            <person name="Submissions S."/>
        </authorList>
    </citation>
    <scope>NUCLEOTIDE SEQUENCE [LARGE SCALE GENOMIC DNA]</scope>
    <source>
        <strain evidence="3">DSM 26382</strain>
    </source>
</reference>
<feature type="compositionally biased region" description="Acidic residues" evidence="1">
    <location>
        <begin position="282"/>
        <end position="298"/>
    </location>
</feature>
<sequence length="306" mass="36397">MKIKKTTKQRKTFTAENFISVPKSFLVTPFFNSVRAGDSYNILKIPKYFQYKDLEFKSEMLSIFNDFDIFLFIVKETVRQKNNEIEFYFDDLAKFLGIEANHKDTYFKRYCETISKLEQVQVVFYLNEVRHNLRFLLSSPEQDKTKKLKLTVDKRYLAFFDGINELYDVSRLVLKGLKSDYQRILYLLYVTNRANKENHFSVDILKFRFQIPESMADRKFIFNVRKANKALKDKGLIEDFSEVQKGGKTVSFKVKYSYDTLYPKKTDISGFESKNAKPEKEEEKEDQSTVEDEEEFFDDSYLNNNQ</sequence>
<dbReference type="RefSeq" id="WP_139204275.1">
    <property type="nucleotide sequence ID" value="NZ_FMZQ01000015.1"/>
</dbReference>
<proteinExistence type="predicted"/>
<evidence type="ECO:0000313" key="2">
    <source>
        <dbReference type="EMBL" id="SDD37785.1"/>
    </source>
</evidence>
<feature type="region of interest" description="Disordered" evidence="1">
    <location>
        <begin position="265"/>
        <end position="306"/>
    </location>
</feature>
<evidence type="ECO:0000313" key="3">
    <source>
        <dbReference type="Proteomes" id="UP000199467"/>
    </source>
</evidence>
<dbReference type="EMBL" id="FMZQ01000015">
    <property type="protein sequence ID" value="SDD37785.1"/>
    <property type="molecule type" value="Genomic_DNA"/>
</dbReference>